<proteinExistence type="predicted"/>
<comment type="caution">
    <text evidence="1">The sequence shown here is derived from an EMBL/GenBank/DDBJ whole genome shotgun (WGS) entry which is preliminary data.</text>
</comment>
<organism evidence="1 2">
    <name type="scientific">Ephemerocybe angulata</name>
    <dbReference type="NCBI Taxonomy" id="980116"/>
    <lineage>
        <taxon>Eukaryota</taxon>
        <taxon>Fungi</taxon>
        <taxon>Dikarya</taxon>
        <taxon>Basidiomycota</taxon>
        <taxon>Agaricomycotina</taxon>
        <taxon>Agaricomycetes</taxon>
        <taxon>Agaricomycetidae</taxon>
        <taxon>Agaricales</taxon>
        <taxon>Agaricineae</taxon>
        <taxon>Psathyrellaceae</taxon>
        <taxon>Ephemerocybe</taxon>
    </lineage>
</organism>
<dbReference type="AlphaFoldDB" id="A0A8H5CCS8"/>
<reference evidence="1 2" key="1">
    <citation type="journal article" date="2020" name="ISME J.">
        <title>Uncovering the hidden diversity of litter-decomposition mechanisms in mushroom-forming fungi.</title>
        <authorList>
            <person name="Floudas D."/>
            <person name="Bentzer J."/>
            <person name="Ahren D."/>
            <person name="Johansson T."/>
            <person name="Persson P."/>
            <person name="Tunlid A."/>
        </authorList>
    </citation>
    <scope>NUCLEOTIDE SEQUENCE [LARGE SCALE GENOMIC DNA]</scope>
    <source>
        <strain evidence="1 2">CBS 175.51</strain>
    </source>
</reference>
<dbReference type="EMBL" id="JAACJK010000009">
    <property type="protein sequence ID" value="KAF5339108.1"/>
    <property type="molecule type" value="Genomic_DNA"/>
</dbReference>
<evidence type="ECO:0000313" key="2">
    <source>
        <dbReference type="Proteomes" id="UP000541558"/>
    </source>
</evidence>
<gene>
    <name evidence="1" type="ORF">D9611_011239</name>
</gene>
<name>A0A8H5CCS8_9AGAR</name>
<protein>
    <submittedName>
        <fullName evidence="1">Uncharacterized protein</fullName>
    </submittedName>
</protein>
<accession>A0A8H5CCS8</accession>
<keyword evidence="2" id="KW-1185">Reference proteome</keyword>
<evidence type="ECO:0000313" key="1">
    <source>
        <dbReference type="EMBL" id="KAF5339108.1"/>
    </source>
</evidence>
<dbReference type="Proteomes" id="UP000541558">
    <property type="component" value="Unassembled WGS sequence"/>
</dbReference>
<sequence length="177" mass="19579">MCAPYLSASSTFIKSPAVPDRPQYPVRHIPGHAHRLRHAAHTILGFLARTFLAKFSPTRYVDALPPTAPIQQAELCRCATTLSPPWISASHLAQGASDRRTYTYDPDPFSGRRYIAILDSWIRRNTRFGSHIYVYMLRGFADIPGTPTSASPAGCSALCAGTTDLIHTFQQPSIFYV</sequence>